<sequence length="267" mass="30703">MPNRGVGKTLSPTRRGAILALRFSDRKNGPTVRQIADLLNLPKSTHCQKRERESRTERERCRIIAHYLRYPIHHRRCKHGAGKQIVAGDRAAEPANRVVAGDAEQPEVPLTRLLAEEEVPLSELLAAAKPRVSTGRPQALSEQEKDILEVTGFNHVSLMTILNALHERGIKAYREEFKFILKPENKVQRLVYCQERKDWRPDKEWARYGFTDEMSIEIGGTFGISRVWRSNDEKYEEDCRGATKKNKATVMVWGMIKWGYKVTKLSR</sequence>
<dbReference type="Proteomes" id="UP000326924">
    <property type="component" value="Unassembled WGS sequence"/>
</dbReference>
<organism evidence="1 2">
    <name type="scientific">Sphaerosporella brunnea</name>
    <dbReference type="NCBI Taxonomy" id="1250544"/>
    <lineage>
        <taxon>Eukaryota</taxon>
        <taxon>Fungi</taxon>
        <taxon>Dikarya</taxon>
        <taxon>Ascomycota</taxon>
        <taxon>Pezizomycotina</taxon>
        <taxon>Pezizomycetes</taxon>
        <taxon>Pezizales</taxon>
        <taxon>Pyronemataceae</taxon>
        <taxon>Sphaerosporella</taxon>
    </lineage>
</organism>
<keyword evidence="2" id="KW-1185">Reference proteome</keyword>
<comment type="caution">
    <text evidence="1">The sequence shown here is derived from an EMBL/GenBank/DDBJ whole genome shotgun (WGS) entry which is preliminary data.</text>
</comment>
<evidence type="ECO:0000313" key="1">
    <source>
        <dbReference type="EMBL" id="KAA8896134.1"/>
    </source>
</evidence>
<dbReference type="OrthoDB" id="5358018at2759"/>
<dbReference type="InterPro" id="IPR036397">
    <property type="entry name" value="RNaseH_sf"/>
</dbReference>
<dbReference type="EMBL" id="VXIS01000226">
    <property type="protein sequence ID" value="KAA8896134.1"/>
    <property type="molecule type" value="Genomic_DNA"/>
</dbReference>
<reference evidence="1 2" key="1">
    <citation type="submission" date="2019-09" db="EMBL/GenBank/DDBJ databases">
        <title>Draft genome of the ectomycorrhizal ascomycete Sphaerosporella brunnea.</title>
        <authorList>
            <consortium name="DOE Joint Genome Institute"/>
            <person name="Benucci G.M."/>
            <person name="Marozzi G."/>
            <person name="Antonielli L."/>
            <person name="Sanchez S."/>
            <person name="Marco P."/>
            <person name="Wang X."/>
            <person name="Falini L.B."/>
            <person name="Barry K."/>
            <person name="Haridas S."/>
            <person name="Lipzen A."/>
            <person name="Labutti K."/>
            <person name="Grigoriev I.V."/>
            <person name="Murat C."/>
            <person name="Martin F."/>
            <person name="Albertini E."/>
            <person name="Donnini D."/>
            <person name="Bonito G."/>
        </authorList>
    </citation>
    <scope>NUCLEOTIDE SEQUENCE [LARGE SCALE GENOMIC DNA]</scope>
    <source>
        <strain evidence="1 2">Sb_GMNB300</strain>
    </source>
</reference>
<proteinExistence type="predicted"/>
<dbReference type="InParanoid" id="A0A5J5ELX1"/>
<gene>
    <name evidence="1" type="ORF">FN846DRAFT_966290</name>
</gene>
<protein>
    <submittedName>
        <fullName evidence="1">Uncharacterized protein</fullName>
    </submittedName>
</protein>
<dbReference type="Gene3D" id="3.30.420.10">
    <property type="entry name" value="Ribonuclease H-like superfamily/Ribonuclease H"/>
    <property type="match status" value="1"/>
</dbReference>
<dbReference type="AlphaFoldDB" id="A0A5J5ELX1"/>
<name>A0A5J5ELX1_9PEZI</name>
<accession>A0A5J5ELX1</accession>
<evidence type="ECO:0000313" key="2">
    <source>
        <dbReference type="Proteomes" id="UP000326924"/>
    </source>
</evidence>
<dbReference type="GO" id="GO:0003676">
    <property type="term" value="F:nucleic acid binding"/>
    <property type="evidence" value="ECO:0007669"/>
    <property type="project" value="InterPro"/>
</dbReference>